<protein>
    <recommendedName>
        <fullName evidence="1">Transposase (putative) YhgA-like domain-containing protein</fullName>
    </recommendedName>
</protein>
<keyword evidence="3" id="KW-1185">Reference proteome</keyword>
<evidence type="ECO:0000313" key="2">
    <source>
        <dbReference type="EMBL" id="SDL10720.1"/>
    </source>
</evidence>
<dbReference type="InterPro" id="IPR006842">
    <property type="entry name" value="Transposase_31"/>
</dbReference>
<evidence type="ECO:0000259" key="1">
    <source>
        <dbReference type="Pfam" id="PF04754"/>
    </source>
</evidence>
<dbReference type="PANTHER" id="PTHR34611:SF2">
    <property type="entry name" value="INACTIVE RECOMBINATION-PROMOTING NUCLEASE-LIKE PROTEIN RPNE-RELATED"/>
    <property type="match status" value="1"/>
</dbReference>
<organism evidence="2 3">
    <name type="scientific">Halarsenatibacter silvermanii</name>
    <dbReference type="NCBI Taxonomy" id="321763"/>
    <lineage>
        <taxon>Bacteria</taxon>
        <taxon>Bacillati</taxon>
        <taxon>Bacillota</taxon>
        <taxon>Clostridia</taxon>
        <taxon>Halanaerobiales</taxon>
        <taxon>Halarsenatibacteraceae</taxon>
        <taxon>Halarsenatibacter</taxon>
    </lineage>
</organism>
<proteinExistence type="predicted"/>
<name>A0A1G9HCM6_9FIRM</name>
<sequence>MRAGRKLLKFLDRYDIINKPHDGLFIRALGDAEAAREFIELRLPDKFQERMKLDTIKSEDTSYVDERFDRFSSDRVFSVELEGGQKAYVAYLFEHKSKMERDTIYQLLKYYMAIWDDKMNEDGDIPLIIPILFYHGREDWTAPTKLSELIMGETDWAEEIIPEFECYLYTLEDLVEVMPGMTVPKLRFYIEVLSIVREKGEIFLELFDEFLKNVSEYVERSGEDDFYYSVYLYVLQDKDAEEEIDSAKVIDIARKYEPEGRDRVKTLADELKEEAKQEGFEEGKEKGRREELIDTLVTFLEGRFGVLSEDLEEKIEASSMEDLKKLRENFFNIDSLEEAEEILSE</sequence>
<evidence type="ECO:0000313" key="3">
    <source>
        <dbReference type="Proteomes" id="UP000199476"/>
    </source>
</evidence>
<feature type="domain" description="Transposase (putative) YhgA-like" evidence="1">
    <location>
        <begin position="19"/>
        <end position="211"/>
    </location>
</feature>
<dbReference type="EMBL" id="FNGO01000001">
    <property type="protein sequence ID" value="SDL10720.1"/>
    <property type="molecule type" value="Genomic_DNA"/>
</dbReference>
<accession>A0A1G9HCM6</accession>
<dbReference type="STRING" id="321763.SAMN04488692_101175"/>
<dbReference type="PANTHER" id="PTHR34611">
    <property type="match status" value="1"/>
</dbReference>
<dbReference type="Pfam" id="PF04754">
    <property type="entry name" value="Transposase_31"/>
    <property type="match status" value="1"/>
</dbReference>
<dbReference type="Proteomes" id="UP000199476">
    <property type="component" value="Unassembled WGS sequence"/>
</dbReference>
<dbReference type="InterPro" id="IPR051699">
    <property type="entry name" value="Rpn/YhgA-like_nuclease"/>
</dbReference>
<gene>
    <name evidence="2" type="ORF">SAMN04488692_101175</name>
</gene>
<dbReference type="GO" id="GO:0006310">
    <property type="term" value="P:DNA recombination"/>
    <property type="evidence" value="ECO:0007669"/>
    <property type="project" value="TreeGrafter"/>
</dbReference>
<reference evidence="2 3" key="1">
    <citation type="submission" date="2016-10" db="EMBL/GenBank/DDBJ databases">
        <authorList>
            <person name="de Groot N.N."/>
        </authorList>
    </citation>
    <scope>NUCLEOTIDE SEQUENCE [LARGE SCALE GENOMIC DNA]</scope>
    <source>
        <strain evidence="2 3">SLAS-1</strain>
    </source>
</reference>
<dbReference type="GO" id="GO:1990238">
    <property type="term" value="F:double-stranded DNA endonuclease activity"/>
    <property type="evidence" value="ECO:0007669"/>
    <property type="project" value="TreeGrafter"/>
</dbReference>
<dbReference type="AlphaFoldDB" id="A0A1G9HCM6"/>